<feature type="transmembrane region" description="Helical" evidence="2">
    <location>
        <begin position="718"/>
        <end position="737"/>
    </location>
</feature>
<feature type="compositionally biased region" description="Polar residues" evidence="1">
    <location>
        <begin position="582"/>
        <end position="593"/>
    </location>
</feature>
<proteinExistence type="predicted"/>
<keyword evidence="2" id="KW-0472">Membrane</keyword>
<feature type="region of interest" description="Disordered" evidence="1">
    <location>
        <begin position="470"/>
        <end position="522"/>
    </location>
</feature>
<protein>
    <submittedName>
        <fullName evidence="4">Uncharacterized protein</fullName>
    </submittedName>
</protein>
<feature type="signal peptide" evidence="3">
    <location>
        <begin position="1"/>
        <end position="20"/>
    </location>
</feature>
<feature type="compositionally biased region" description="Acidic residues" evidence="1">
    <location>
        <begin position="498"/>
        <end position="513"/>
    </location>
</feature>
<feature type="transmembrane region" description="Helical" evidence="2">
    <location>
        <begin position="153"/>
        <end position="175"/>
    </location>
</feature>
<name>A0ABR2ZK17_9AGAR</name>
<dbReference type="EMBL" id="JBBXMP010000139">
    <property type="protein sequence ID" value="KAL0061319.1"/>
    <property type="molecule type" value="Genomic_DNA"/>
</dbReference>
<feature type="transmembrane region" description="Helical" evidence="2">
    <location>
        <begin position="778"/>
        <end position="800"/>
    </location>
</feature>
<reference evidence="4 5" key="1">
    <citation type="submission" date="2024-05" db="EMBL/GenBank/DDBJ databases">
        <title>A draft genome resource for the thread blight pathogen Marasmius tenuissimus strain MS-2.</title>
        <authorList>
            <person name="Yulfo-Soto G.E."/>
            <person name="Baruah I.K."/>
            <person name="Amoako-Attah I."/>
            <person name="Bukari Y."/>
            <person name="Meinhardt L.W."/>
            <person name="Bailey B.A."/>
            <person name="Cohen S.P."/>
        </authorList>
    </citation>
    <scope>NUCLEOTIDE SEQUENCE [LARGE SCALE GENOMIC DNA]</scope>
    <source>
        <strain evidence="4 5">MS-2</strain>
    </source>
</reference>
<feature type="transmembrane region" description="Helical" evidence="2">
    <location>
        <begin position="812"/>
        <end position="832"/>
    </location>
</feature>
<keyword evidence="2" id="KW-1133">Transmembrane helix</keyword>
<accession>A0ABR2ZK17</accession>
<evidence type="ECO:0000256" key="1">
    <source>
        <dbReference type="SAM" id="MobiDB-lite"/>
    </source>
</evidence>
<feature type="compositionally biased region" description="Low complexity" evidence="1">
    <location>
        <begin position="564"/>
        <end position="579"/>
    </location>
</feature>
<keyword evidence="2" id="KW-0812">Transmembrane</keyword>
<keyword evidence="5" id="KW-1185">Reference proteome</keyword>
<feature type="compositionally biased region" description="Low complexity" evidence="1">
    <location>
        <begin position="476"/>
        <end position="494"/>
    </location>
</feature>
<gene>
    <name evidence="4" type="ORF">AAF712_011836</name>
</gene>
<feature type="region of interest" description="Disordered" evidence="1">
    <location>
        <begin position="564"/>
        <end position="621"/>
    </location>
</feature>
<feature type="transmembrane region" description="Helical" evidence="2">
    <location>
        <begin position="749"/>
        <end position="772"/>
    </location>
</feature>
<feature type="compositionally biased region" description="Low complexity" evidence="1">
    <location>
        <begin position="594"/>
        <end position="621"/>
    </location>
</feature>
<feature type="chain" id="PRO_5047128861" evidence="3">
    <location>
        <begin position="21"/>
        <end position="1372"/>
    </location>
</feature>
<feature type="transmembrane region" description="Helical" evidence="2">
    <location>
        <begin position="126"/>
        <end position="146"/>
    </location>
</feature>
<evidence type="ECO:0000313" key="5">
    <source>
        <dbReference type="Proteomes" id="UP001437256"/>
    </source>
</evidence>
<comment type="caution">
    <text evidence="4">The sequence shown here is derived from an EMBL/GenBank/DDBJ whole genome shotgun (WGS) entry which is preliminary data.</text>
</comment>
<dbReference type="Proteomes" id="UP001437256">
    <property type="component" value="Unassembled WGS sequence"/>
</dbReference>
<keyword evidence="3" id="KW-0732">Signal</keyword>
<evidence type="ECO:0000256" key="3">
    <source>
        <dbReference type="SAM" id="SignalP"/>
    </source>
</evidence>
<sequence length="1372" mass="137450">MPSLRSLFLSFTTAVALVAAGPSTTPANSLLPRGAVFNPRCECYQAPLPVVIDDATSKITPLVEQLKSLDAASITVEKIQPIAIEIKGVIADGIGHLNLLAKSNAEATLILSTGNGTLSVSETATLLAGLVNLVFGALGAVLKLVVSAQSSGIIALFAEIVIVVAEFVNISVSLVTVEGGLLAAVLPLIKTSLGVAINLGVTSCFHFLDIDFVQTAVELGVEVGVGIGAGLTADVSVSLITIVKTAFGTIKPLAEQLKNLSPSDCNASTVAPIVGEIRTVIVAAISQITVLVGQSAEAVLSFEGKVLTVADAAGAVGELVIVLFDGICEAIKVVPASESKVVIGLFVDLGISVGQLIKTCSNVITFDGGLIVALNPIIKDAVPLAITLGITGCYDFLGVDWAHIGVTVGITVGAGGVLSTLVGAGTTVSAGFTAIQTAGTGSGPTTVVSGQVGGPATTFVSSIITAGGSVPTGSVGNNNGNNNGDNNDNNGDNNGNHDDEDDFEDCDEEDGDYDEHGHPVGGQTTVVTVSNGVTTTFATTFATTVSVPTGGNGENTPVTVGATTVTGSSPVSTGATTPVNGDATTVTESSPVSTGATTPVTDGTTTASGGSPASSTAATATTSGALSVPTCSAGADGEVSVSLVLIVQQISVKVTALVEKLKGFSADECNKETVEPVVAEIKAVFVAAIEQVKVFVGASVNVVLASDCNGTVSSVSEFATLFGTLINLVLGAILVVIKTATGDNQKILISIFVELGICIGDFIKVVCGIVTFDGGLTVVLVPIIKASLGICVTLGIKASFEFLNIDWTTIGIDLGLGVGVGVGAGVSIVTIVNNATTVITPLIEKLTGLGAADCTGDNIRPIVLEIQAVIKVAIEQIKVLVGASVDVVLASGTSVISVGECGKLVGDLINLIFGACGGVLKIVVSGEYKVVIGLFAELGVCVGDFIKVCGDVVAFDGGLVAVLTPIIQTSIGICVTLGIKDNFGFLNIDWTKISVGIGATVSIVTILNNATTTVTPLIQSLKDLSADDCTADKIGPIVIQIKAILSFTIEQIKVLAGASVDVVLASGAGAVISIGECGKLVGGLVNLILETVAVVLKIVVAAEVKAVSGIFAELCVLVGTLLQVCVSVVTFDGGLVAVLVPIVKASLGVCIQLDVVSNFDILGIDFAQLAIDLGLTLGVVIGVGAGAGVGATASLTAIIGDLTTQITPLIDQLKGLKASDCGGDAVGGIVGQIKTIIVSATAQIKVLTAANIGCTVDEATTAVVGLLQLVFGAIDAVLKVVGVANAKVVFGLCAELGATVAVFVQACVSVVAGLETSIIALVQGTLKSTLSVVIKLALTADFGFLGIDFNSLSSQLGLNLGGILNTLLGFRR</sequence>
<evidence type="ECO:0000313" key="4">
    <source>
        <dbReference type="EMBL" id="KAL0061319.1"/>
    </source>
</evidence>
<organism evidence="4 5">
    <name type="scientific">Marasmius tenuissimus</name>
    <dbReference type="NCBI Taxonomy" id="585030"/>
    <lineage>
        <taxon>Eukaryota</taxon>
        <taxon>Fungi</taxon>
        <taxon>Dikarya</taxon>
        <taxon>Basidiomycota</taxon>
        <taxon>Agaricomycotina</taxon>
        <taxon>Agaricomycetes</taxon>
        <taxon>Agaricomycetidae</taxon>
        <taxon>Agaricales</taxon>
        <taxon>Marasmiineae</taxon>
        <taxon>Marasmiaceae</taxon>
        <taxon>Marasmius</taxon>
    </lineage>
</organism>
<evidence type="ECO:0000256" key="2">
    <source>
        <dbReference type="SAM" id="Phobius"/>
    </source>
</evidence>